<accession>G0GAY1</accession>
<dbReference type="PANTHER" id="PTHR22916:SF67">
    <property type="entry name" value="COLANIC ACID BIOSYNTHESIS GLYCOSYL TRANSFERASE WCAE-RELATED"/>
    <property type="match status" value="1"/>
</dbReference>
<sequence length="353" mass="40162">MKSQQVLSLGRLSTTRYLIRRIPQIDIPSTEEAFSTLLSLPPHPSRKREDGLRKNGLYKYSFRQEDGKWWAVEKGVLLFQVEGRILSPFEGMLPLVTVITVTYNAEKHLRDAMESVLSQTYPNVEYIVIDGGSSDGTLRILEEYSCSLDYWLSEPDEGVYHAFNKGLLLARGEIVGFLNADDEYLPRAVEESVGAILSSGVDYSIGAVIHIDQKILMKPIFPLSSNKIYQEMPYPHIGAFFRRSVYKKTGLFDTRYRIAADHDMALRIIKRGFIPVYVERVIGKVRGGGISDSIGANEEFMRIAVAHGKPRWKAYLSFAFQLVKVGIQRILPDFLVKCIKKKMKKSRFEMLLP</sequence>
<gene>
    <name evidence="2" type="ordered locus">Spith_1616</name>
</gene>
<dbReference type="STRING" id="869211.Spith_1616"/>
<dbReference type="EMBL" id="CP002903">
    <property type="protein sequence ID" value="AEJ61877.1"/>
    <property type="molecule type" value="Genomic_DNA"/>
</dbReference>
<evidence type="ECO:0000313" key="3">
    <source>
        <dbReference type="Proteomes" id="UP000007254"/>
    </source>
</evidence>
<dbReference type="GO" id="GO:0016758">
    <property type="term" value="F:hexosyltransferase activity"/>
    <property type="evidence" value="ECO:0007669"/>
    <property type="project" value="UniProtKB-ARBA"/>
</dbReference>
<dbReference type="OrthoDB" id="396512at2"/>
<evidence type="ECO:0000259" key="1">
    <source>
        <dbReference type="Pfam" id="PF00535"/>
    </source>
</evidence>
<dbReference type="HOGENOM" id="CLU_025996_21_1_12"/>
<dbReference type="InterPro" id="IPR001173">
    <property type="entry name" value="Glyco_trans_2-like"/>
</dbReference>
<reference evidence="2 3" key="1">
    <citation type="submission" date="2011-06" db="EMBL/GenBank/DDBJ databases">
        <title>The complete genome of Spirochaeta thermophila DSM 6578.</title>
        <authorList>
            <consortium name="US DOE Joint Genome Institute (JGI-PGF)"/>
            <person name="Lucas S."/>
            <person name="Lapidus A."/>
            <person name="Bruce D."/>
            <person name="Goodwin L."/>
            <person name="Pitluck S."/>
            <person name="Peters L."/>
            <person name="Kyrpides N."/>
            <person name="Mavromatis K."/>
            <person name="Ivanova N."/>
            <person name="Mikailova N."/>
            <person name="Pagani I."/>
            <person name="Chertkov O."/>
            <person name="Detter J.C."/>
            <person name="Tapia R."/>
            <person name="Han C."/>
            <person name="Land M."/>
            <person name="Hauser L."/>
            <person name="Markowitz V."/>
            <person name="Cheng J.-F."/>
            <person name="Hugenholtz P."/>
            <person name="Woyke T."/>
            <person name="Wu D."/>
            <person name="Spring S."/>
            <person name="Merkhoffer B."/>
            <person name="Schneider S."/>
            <person name="Klenk H.-P."/>
            <person name="Eisen J.A."/>
        </authorList>
    </citation>
    <scope>NUCLEOTIDE SEQUENCE [LARGE SCALE GENOMIC DNA]</scope>
    <source>
        <strain evidence="3">ATCC 700085 / DSM 6578 / Z-1203</strain>
    </source>
</reference>
<dbReference type="PANTHER" id="PTHR22916">
    <property type="entry name" value="GLYCOSYLTRANSFERASE"/>
    <property type="match status" value="1"/>
</dbReference>
<organism evidence="2 3">
    <name type="scientific">Winmispira thermophila (strain ATCC 700085 / DSM 6578 / Z-1203)</name>
    <name type="common">Spirochaeta thermophila</name>
    <dbReference type="NCBI Taxonomy" id="869211"/>
    <lineage>
        <taxon>Bacteria</taxon>
        <taxon>Pseudomonadati</taxon>
        <taxon>Spirochaetota</taxon>
        <taxon>Spirochaetia</taxon>
        <taxon>Winmispirales</taxon>
        <taxon>Winmispiraceae</taxon>
        <taxon>Winmispira</taxon>
    </lineage>
</organism>
<dbReference type="SUPFAM" id="SSF53448">
    <property type="entry name" value="Nucleotide-diphospho-sugar transferases"/>
    <property type="match status" value="1"/>
</dbReference>
<name>G0GAY1_WINT7</name>
<dbReference type="AlphaFoldDB" id="G0GAY1"/>
<protein>
    <submittedName>
        <fullName evidence="2">Glycosyl transferase family 2</fullName>
    </submittedName>
</protein>
<feature type="domain" description="Glycosyltransferase 2-like" evidence="1">
    <location>
        <begin position="97"/>
        <end position="215"/>
    </location>
</feature>
<dbReference type="CDD" id="cd06433">
    <property type="entry name" value="GT_2_WfgS_like"/>
    <property type="match status" value="1"/>
</dbReference>
<dbReference type="KEGG" id="stq:Spith_1616"/>
<keyword evidence="2" id="KW-0808">Transferase</keyword>
<dbReference type="Gene3D" id="3.90.550.10">
    <property type="entry name" value="Spore Coat Polysaccharide Biosynthesis Protein SpsA, Chain A"/>
    <property type="match status" value="1"/>
</dbReference>
<evidence type="ECO:0000313" key="2">
    <source>
        <dbReference type="EMBL" id="AEJ61877.1"/>
    </source>
</evidence>
<dbReference type="RefSeq" id="WP_014625207.1">
    <property type="nucleotide sequence ID" value="NC_017583.1"/>
</dbReference>
<proteinExistence type="predicted"/>
<keyword evidence="3" id="KW-1185">Reference proteome</keyword>
<dbReference type="Pfam" id="PF00535">
    <property type="entry name" value="Glycos_transf_2"/>
    <property type="match status" value="1"/>
</dbReference>
<dbReference type="InterPro" id="IPR029044">
    <property type="entry name" value="Nucleotide-diphossugar_trans"/>
</dbReference>
<dbReference type="Proteomes" id="UP000007254">
    <property type="component" value="Chromosome"/>
</dbReference>